<dbReference type="GO" id="GO:0031012">
    <property type="term" value="C:extracellular matrix"/>
    <property type="evidence" value="ECO:0007669"/>
    <property type="project" value="TreeGrafter"/>
</dbReference>
<dbReference type="InParanoid" id="A0A6J3CE42"/>
<dbReference type="GO" id="GO:0005615">
    <property type="term" value="C:extracellular space"/>
    <property type="evidence" value="ECO:0007669"/>
    <property type="project" value="TreeGrafter"/>
</dbReference>
<evidence type="ECO:0000313" key="6">
    <source>
        <dbReference type="Proteomes" id="UP001652740"/>
    </source>
</evidence>
<feature type="compositionally biased region" description="Basic and acidic residues" evidence="4">
    <location>
        <begin position="349"/>
        <end position="369"/>
    </location>
</feature>
<feature type="signal peptide" evidence="5">
    <location>
        <begin position="1"/>
        <end position="19"/>
    </location>
</feature>
<evidence type="ECO:0000256" key="2">
    <source>
        <dbReference type="ARBA" id="ARBA00022729"/>
    </source>
</evidence>
<dbReference type="InterPro" id="IPR000618">
    <property type="entry name" value="Insect_cuticle"/>
</dbReference>
<dbReference type="PRINTS" id="PR00947">
    <property type="entry name" value="CUTICLE"/>
</dbReference>
<dbReference type="PROSITE" id="PS51155">
    <property type="entry name" value="CHIT_BIND_RR_2"/>
    <property type="match status" value="1"/>
</dbReference>
<dbReference type="PANTHER" id="PTHR12236:SF95">
    <property type="entry name" value="CUTICULAR PROTEIN 76BD, ISOFORM C-RELATED"/>
    <property type="match status" value="1"/>
</dbReference>
<dbReference type="FunCoup" id="A0A6J3CE42">
    <property type="interactions" value="35"/>
</dbReference>
<keyword evidence="2 5" id="KW-0732">Signal</keyword>
<accession>A0A6J3CE42</accession>
<dbReference type="InterPro" id="IPR051217">
    <property type="entry name" value="Insect_Cuticle_Struc_Prot"/>
</dbReference>
<dbReference type="PROSITE" id="PS00233">
    <property type="entry name" value="CHIT_BIND_RR_1"/>
    <property type="match status" value="1"/>
</dbReference>
<keyword evidence="1 3" id="KW-0193">Cuticle</keyword>
<evidence type="ECO:0000256" key="1">
    <source>
        <dbReference type="ARBA" id="ARBA00022460"/>
    </source>
</evidence>
<organism evidence="6 7">
    <name type="scientific">Galleria mellonella</name>
    <name type="common">Greater wax moth</name>
    <dbReference type="NCBI Taxonomy" id="7137"/>
    <lineage>
        <taxon>Eukaryota</taxon>
        <taxon>Metazoa</taxon>
        <taxon>Ecdysozoa</taxon>
        <taxon>Arthropoda</taxon>
        <taxon>Hexapoda</taxon>
        <taxon>Insecta</taxon>
        <taxon>Pterygota</taxon>
        <taxon>Neoptera</taxon>
        <taxon>Endopterygota</taxon>
        <taxon>Lepidoptera</taxon>
        <taxon>Glossata</taxon>
        <taxon>Ditrysia</taxon>
        <taxon>Pyraloidea</taxon>
        <taxon>Pyralidae</taxon>
        <taxon>Galleriinae</taxon>
        <taxon>Galleria</taxon>
    </lineage>
</organism>
<evidence type="ECO:0000256" key="4">
    <source>
        <dbReference type="SAM" id="MobiDB-lite"/>
    </source>
</evidence>
<dbReference type="RefSeq" id="XP_031769384.2">
    <property type="nucleotide sequence ID" value="XM_031913524.2"/>
</dbReference>
<evidence type="ECO:0000256" key="3">
    <source>
        <dbReference type="PROSITE-ProRule" id="PRU00497"/>
    </source>
</evidence>
<feature type="region of interest" description="Disordered" evidence="4">
    <location>
        <begin position="348"/>
        <end position="371"/>
    </location>
</feature>
<dbReference type="Pfam" id="PF00379">
    <property type="entry name" value="Chitin_bind_4"/>
    <property type="match status" value="1"/>
</dbReference>
<proteinExistence type="predicted"/>
<dbReference type="GO" id="GO:0042302">
    <property type="term" value="F:structural constituent of cuticle"/>
    <property type="evidence" value="ECO:0007669"/>
    <property type="project" value="UniProtKB-UniRule"/>
</dbReference>
<feature type="chain" id="PRO_5047511700" evidence="5">
    <location>
        <begin position="20"/>
        <end position="399"/>
    </location>
</feature>
<name>A0A6J3CE42_GALME</name>
<dbReference type="KEGG" id="gmw:113511881"/>
<dbReference type="AlphaFoldDB" id="A0A6J3CE42"/>
<reference evidence="7" key="1">
    <citation type="submission" date="2025-08" db="UniProtKB">
        <authorList>
            <consortium name="RefSeq"/>
        </authorList>
    </citation>
    <scope>IDENTIFICATION</scope>
    <source>
        <tissue evidence="7">Whole larvae</tissue>
    </source>
</reference>
<evidence type="ECO:0000313" key="7">
    <source>
        <dbReference type="RefSeq" id="XP_031769384.2"/>
    </source>
</evidence>
<dbReference type="PANTHER" id="PTHR12236">
    <property type="entry name" value="STRUCTURAL CONTITUENT OF CUTICLE"/>
    <property type="match status" value="1"/>
</dbReference>
<gene>
    <name evidence="7" type="primary">LOC113511881</name>
</gene>
<evidence type="ECO:0000256" key="5">
    <source>
        <dbReference type="SAM" id="SignalP"/>
    </source>
</evidence>
<feature type="region of interest" description="Disordered" evidence="4">
    <location>
        <begin position="278"/>
        <end position="307"/>
    </location>
</feature>
<keyword evidence="6" id="KW-1185">Reference proteome</keyword>
<dbReference type="GeneID" id="113511881"/>
<sequence length="399" mass="46024">MVKAFALFVLLANLMVLNCQEEVIQLEQEIKHDSSNTENPSYSFSYGVSDSRTGDIKAVWETKEGDTVKGHYSVVEPDGSMRTVEYSAGPNSGFQAVVNNPGVPQAKSSQSFIEEKALKDYDHDFDFSEDADEEDIYESTHRKRGPYPVNRFREVPTKKRPNYIPDQEPSDYTHSYSIKHPFDESTSASESHFGYSTDANCKTKKKNKYNMYTSVADLELTKQKYPPFSDSFKDDFGKPDSIYDFEKYSPSYKLGLKGPKFDDDKISLSSMKHNYPTLPELNSQDSYYPVEPPTRPKKKHKPYKSPEYFSDNLDDYVLVPKKKLKNPTKLSEPNEFLPDIDDEFAPSHYYRDDDRDKFRPSRLKVRPEPFADQSAPKEIIRKIVKKKKPVVNILEMFDI</sequence>
<dbReference type="Proteomes" id="UP001652740">
    <property type="component" value="Unplaced"/>
</dbReference>
<dbReference type="InterPro" id="IPR031311">
    <property type="entry name" value="CHIT_BIND_RR_consensus"/>
</dbReference>
<protein>
    <submittedName>
        <fullName evidence="7">Uncharacterized protein LOC113511881</fullName>
    </submittedName>
</protein>